<feature type="transmembrane region" description="Helical" evidence="1">
    <location>
        <begin position="184"/>
        <end position="206"/>
    </location>
</feature>
<gene>
    <name evidence="3" type="ORF">G5B36_09075</name>
    <name evidence="2" type="ORF">L0N08_18025</name>
</gene>
<name>A0AAX1SE31_9FIRM</name>
<accession>A0AAX1SE31</accession>
<dbReference type="Proteomes" id="UP000669239">
    <property type="component" value="Unassembled WGS sequence"/>
</dbReference>
<evidence type="ECO:0000313" key="4">
    <source>
        <dbReference type="Proteomes" id="UP000669239"/>
    </source>
</evidence>
<comment type="caution">
    <text evidence="2">The sequence shown here is derived from an EMBL/GenBank/DDBJ whole genome shotgun (WGS) entry which is preliminary data.</text>
</comment>
<dbReference type="AlphaFoldDB" id="A0AAX1SE31"/>
<evidence type="ECO:0000313" key="3">
    <source>
        <dbReference type="EMBL" id="NSJ48851.1"/>
    </source>
</evidence>
<dbReference type="RefSeq" id="WP_117561939.1">
    <property type="nucleotide sequence ID" value="NZ_JAAITT010000010.1"/>
</dbReference>
<keyword evidence="1" id="KW-0472">Membrane</keyword>
<reference evidence="3 4" key="1">
    <citation type="journal article" date="2020" name="Cell Host Microbe">
        <title>Functional and Genomic Variation between Human-Derived Isolates of Lachnospiraceae Reveals Inter- and Intra-Species Diversity.</title>
        <authorList>
            <person name="Sorbara M.T."/>
            <person name="Littmann E.R."/>
            <person name="Fontana E."/>
            <person name="Moody T.U."/>
            <person name="Kohout C.E."/>
            <person name="Gjonbalaj M."/>
            <person name="Eaton V."/>
            <person name="Seok R."/>
            <person name="Leiner I.M."/>
            <person name="Pamer E.G."/>
        </authorList>
    </citation>
    <scope>NUCLEOTIDE SEQUENCE [LARGE SCALE GENOMIC DNA]</scope>
    <source>
        <strain evidence="3 4">MSK.1.17</strain>
    </source>
</reference>
<dbReference type="EMBL" id="JAAITT010000010">
    <property type="protein sequence ID" value="NSJ48851.1"/>
    <property type="molecule type" value="Genomic_DNA"/>
</dbReference>
<organism evidence="2 5">
    <name type="scientific">Enterocloster aldenensis</name>
    <dbReference type="NCBI Taxonomy" id="358742"/>
    <lineage>
        <taxon>Bacteria</taxon>
        <taxon>Bacillati</taxon>
        <taxon>Bacillota</taxon>
        <taxon>Clostridia</taxon>
        <taxon>Lachnospirales</taxon>
        <taxon>Lachnospiraceae</taxon>
        <taxon>Enterocloster</taxon>
    </lineage>
</organism>
<evidence type="ECO:0000313" key="2">
    <source>
        <dbReference type="EMBL" id="MCG4747327.1"/>
    </source>
</evidence>
<keyword evidence="1" id="KW-1133">Transmembrane helix</keyword>
<sequence>MLNYLWAGMMITGILWGALHGQLSAVTEGALQSSKEAVTLCITMLGVMSLWTGVLEIGHRSGLVDQLARRMSPLLTFLFPRLAPEGGARKQIAVNMIANILGLGWAATPAGIKAMEELKAVEEERRRAQDAGAAVGKGHGPVPEGTASNEMCTFLIINISSLQLIPMNMIAYRSQYGSVNPAAIVGPSLVATFISTVAAVIFCRVMDRRRGT</sequence>
<dbReference type="EMBL" id="JAKNGE010000023">
    <property type="protein sequence ID" value="MCG4747327.1"/>
    <property type="molecule type" value="Genomic_DNA"/>
</dbReference>
<proteinExistence type="predicted"/>
<feature type="transmembrane region" description="Helical" evidence="1">
    <location>
        <begin position="152"/>
        <end position="172"/>
    </location>
</feature>
<reference evidence="2" key="3">
    <citation type="submission" date="2022-01" db="EMBL/GenBank/DDBJ databases">
        <title>Collection of gut derived symbiotic bacterial strains cultured from healthy donors.</title>
        <authorList>
            <person name="Lin H."/>
            <person name="Kohout C."/>
            <person name="Waligurski E."/>
            <person name="Pamer E.G."/>
        </authorList>
    </citation>
    <scope>NUCLEOTIDE SEQUENCE</scope>
    <source>
        <strain evidence="2">DFI.6.55</strain>
    </source>
</reference>
<keyword evidence="4" id="KW-1185">Reference proteome</keyword>
<keyword evidence="1" id="KW-0812">Transmembrane</keyword>
<reference evidence="3" key="2">
    <citation type="submission" date="2020-02" db="EMBL/GenBank/DDBJ databases">
        <authorList>
            <person name="Littmann E."/>
            <person name="Sorbara M."/>
        </authorList>
    </citation>
    <scope>NUCLEOTIDE SEQUENCE</scope>
    <source>
        <strain evidence="3">MSK.1.17</strain>
    </source>
</reference>
<evidence type="ECO:0000313" key="5">
    <source>
        <dbReference type="Proteomes" id="UP001299608"/>
    </source>
</evidence>
<feature type="transmembrane region" description="Helical" evidence="1">
    <location>
        <begin position="37"/>
        <end position="57"/>
    </location>
</feature>
<protein>
    <submittedName>
        <fullName evidence="2">Nucleoside recognition protein</fullName>
    </submittedName>
</protein>
<evidence type="ECO:0000256" key="1">
    <source>
        <dbReference type="SAM" id="Phobius"/>
    </source>
</evidence>
<dbReference type="Proteomes" id="UP001299608">
    <property type="component" value="Unassembled WGS sequence"/>
</dbReference>